<dbReference type="HOGENOM" id="CLU_983911_0_0_1"/>
<dbReference type="InParanoid" id="G4TXC3"/>
<accession>G4TXC3</accession>
<organism evidence="2 3">
    <name type="scientific">Serendipita indica (strain DSM 11827)</name>
    <name type="common">Root endophyte fungus</name>
    <name type="synonym">Piriformospora indica</name>
    <dbReference type="NCBI Taxonomy" id="1109443"/>
    <lineage>
        <taxon>Eukaryota</taxon>
        <taxon>Fungi</taxon>
        <taxon>Dikarya</taxon>
        <taxon>Basidiomycota</taxon>
        <taxon>Agaricomycotina</taxon>
        <taxon>Agaricomycetes</taxon>
        <taxon>Sebacinales</taxon>
        <taxon>Serendipitaceae</taxon>
        <taxon>Serendipita</taxon>
    </lineage>
</organism>
<protein>
    <submittedName>
        <fullName evidence="2">Uncharacterized protein</fullName>
    </submittedName>
</protein>
<dbReference type="AlphaFoldDB" id="G4TXC3"/>
<sequence length="283" mass="31791">MTGYAYPPCLVSSSYIQITVLHQIGYASQPDAPQPTQWPTEPGLRKPMARRPDQCRNRKKIHKQDVRNSSHIIFGSFGMAHWIRNKLRPHLRDIRAISGTYIDQLMACEYWEAKAKTLGGAEATPRATADPSEVIVDRAVRTCEVRVESLPMSRHEANVRVAVGKGWNKDKAMGKRRRSSMCYYLSNKGRYNRGSNEGSNEGVISRMRGVSGAEMRVSRRDISSGKDRRQLRVTVITRGCPTLHSHHPSAGEFRGFKTVYWRISAARALISLKPASPTVDGQT</sequence>
<evidence type="ECO:0000313" key="2">
    <source>
        <dbReference type="EMBL" id="CCA75966.1"/>
    </source>
</evidence>
<evidence type="ECO:0000256" key="1">
    <source>
        <dbReference type="SAM" id="MobiDB-lite"/>
    </source>
</evidence>
<keyword evidence="3" id="KW-1185">Reference proteome</keyword>
<dbReference type="Proteomes" id="UP000007148">
    <property type="component" value="Unassembled WGS sequence"/>
</dbReference>
<proteinExistence type="predicted"/>
<comment type="caution">
    <text evidence="2">The sequence shown here is derived from an EMBL/GenBank/DDBJ whole genome shotgun (WGS) entry which is preliminary data.</text>
</comment>
<gene>
    <name evidence="2" type="ORF">PIIN_09962</name>
</gene>
<feature type="region of interest" description="Disordered" evidence="1">
    <location>
        <begin position="29"/>
        <end position="51"/>
    </location>
</feature>
<dbReference type="EMBL" id="CAFZ01000566">
    <property type="protein sequence ID" value="CCA75966.1"/>
    <property type="molecule type" value="Genomic_DNA"/>
</dbReference>
<reference evidence="2 3" key="1">
    <citation type="journal article" date="2011" name="PLoS Pathog.">
        <title>Endophytic Life Strategies Decoded by Genome and Transcriptome Analyses of the Mutualistic Root Symbiont Piriformospora indica.</title>
        <authorList>
            <person name="Zuccaro A."/>
            <person name="Lahrmann U."/>
            <person name="Guldener U."/>
            <person name="Langen G."/>
            <person name="Pfiffi S."/>
            <person name="Biedenkopf D."/>
            <person name="Wong P."/>
            <person name="Samans B."/>
            <person name="Grimm C."/>
            <person name="Basiewicz M."/>
            <person name="Murat C."/>
            <person name="Martin F."/>
            <person name="Kogel K.H."/>
        </authorList>
    </citation>
    <scope>NUCLEOTIDE SEQUENCE [LARGE SCALE GENOMIC DNA]</scope>
    <source>
        <strain evidence="2 3">DSM 11827</strain>
    </source>
</reference>
<name>G4TXC3_SERID</name>
<evidence type="ECO:0000313" key="3">
    <source>
        <dbReference type="Proteomes" id="UP000007148"/>
    </source>
</evidence>